<dbReference type="STRING" id="55188.A0A2H5QVM8"/>
<dbReference type="InterPro" id="IPR045274">
    <property type="entry name" value="WAK-like"/>
</dbReference>
<feature type="non-terminal residue" evidence="4">
    <location>
        <position position="1"/>
    </location>
</feature>
<dbReference type="PANTHER" id="PTHR27005">
    <property type="entry name" value="WALL-ASSOCIATED RECEPTOR KINASE-LIKE 21"/>
    <property type="match status" value="1"/>
</dbReference>
<dbReference type="GO" id="GO:0005524">
    <property type="term" value="F:ATP binding"/>
    <property type="evidence" value="ECO:0007669"/>
    <property type="project" value="UniProtKB-KW"/>
</dbReference>
<reference evidence="4 5" key="1">
    <citation type="journal article" date="2017" name="Front. Genet.">
        <title>Draft sequencing of the heterozygous diploid genome of Satsuma (Citrus unshiu Marc.) using a hybrid assembly approach.</title>
        <authorList>
            <person name="Shimizu T."/>
            <person name="Tanizawa Y."/>
            <person name="Mochizuki T."/>
            <person name="Nagasaki H."/>
            <person name="Yoshioka T."/>
            <person name="Toyoda A."/>
            <person name="Fujiyama A."/>
            <person name="Kaminuma E."/>
            <person name="Nakamura Y."/>
        </authorList>
    </citation>
    <scope>NUCLEOTIDE SEQUENCE [LARGE SCALE GENOMIC DNA]</scope>
    <source>
        <strain evidence="5">cv. Miyagawa wase</strain>
    </source>
</reference>
<accession>A0A2H5QVM8</accession>
<proteinExistence type="predicted"/>
<keyword evidence="5" id="KW-1185">Reference proteome</keyword>
<dbReference type="EMBL" id="BDQV01000941">
    <property type="protein sequence ID" value="GAY68647.1"/>
    <property type="molecule type" value="Genomic_DNA"/>
</dbReference>
<evidence type="ECO:0000313" key="5">
    <source>
        <dbReference type="Proteomes" id="UP000236630"/>
    </source>
</evidence>
<evidence type="ECO:0000256" key="2">
    <source>
        <dbReference type="ARBA" id="ARBA00022840"/>
    </source>
</evidence>
<dbReference type="GO" id="GO:0007166">
    <property type="term" value="P:cell surface receptor signaling pathway"/>
    <property type="evidence" value="ECO:0007669"/>
    <property type="project" value="InterPro"/>
</dbReference>
<protein>
    <recommendedName>
        <fullName evidence="3">Serine-threonine/tyrosine-protein kinase catalytic domain-containing protein</fullName>
    </recommendedName>
</protein>
<dbReference type="AlphaFoldDB" id="A0A2H5QVM8"/>
<dbReference type="InterPro" id="IPR011009">
    <property type="entry name" value="Kinase-like_dom_sf"/>
</dbReference>
<feature type="domain" description="Serine-threonine/tyrosine-protein kinase catalytic" evidence="3">
    <location>
        <begin position="73"/>
        <end position="167"/>
    </location>
</feature>
<dbReference type="InterPro" id="IPR001245">
    <property type="entry name" value="Ser-Thr/Tyr_kinase_cat_dom"/>
</dbReference>
<sequence>KSRRRKTKPKKKSFKSNGGFLLQQDLTSNEGNIEKAKLFILKDLEKATDNYNDSRMLGQGGQGIVLKSRYFLSSKFTEKCDVYIFGVVIVKLLNEQKSIRLVGAEENRSLAAYFLQVMNENRLFKVFDAQVLREAEKEEAITVAMVKKRCLNLDRKKRPTMKEVALELAGIRESIGPFFMQQNSEEIGFVGYDNTRHIETGSSSTGSFFNSVTFPLMQTL</sequence>
<dbReference type="Gene3D" id="1.10.510.10">
    <property type="entry name" value="Transferase(Phosphotransferase) domain 1"/>
    <property type="match status" value="1"/>
</dbReference>
<dbReference type="GO" id="GO:0005886">
    <property type="term" value="C:plasma membrane"/>
    <property type="evidence" value="ECO:0007669"/>
    <property type="project" value="TreeGrafter"/>
</dbReference>
<organism evidence="4 5">
    <name type="scientific">Citrus unshiu</name>
    <name type="common">Satsuma mandarin</name>
    <name type="synonym">Citrus nobilis var. unshiu</name>
    <dbReference type="NCBI Taxonomy" id="55188"/>
    <lineage>
        <taxon>Eukaryota</taxon>
        <taxon>Viridiplantae</taxon>
        <taxon>Streptophyta</taxon>
        <taxon>Embryophyta</taxon>
        <taxon>Tracheophyta</taxon>
        <taxon>Spermatophyta</taxon>
        <taxon>Magnoliopsida</taxon>
        <taxon>eudicotyledons</taxon>
        <taxon>Gunneridae</taxon>
        <taxon>Pentapetalae</taxon>
        <taxon>rosids</taxon>
        <taxon>malvids</taxon>
        <taxon>Sapindales</taxon>
        <taxon>Rutaceae</taxon>
        <taxon>Aurantioideae</taxon>
        <taxon>Citrus</taxon>
    </lineage>
</organism>
<evidence type="ECO:0000256" key="1">
    <source>
        <dbReference type="ARBA" id="ARBA00022741"/>
    </source>
</evidence>
<dbReference type="Pfam" id="PF07714">
    <property type="entry name" value="PK_Tyr_Ser-Thr"/>
    <property type="match status" value="1"/>
</dbReference>
<dbReference type="PANTHER" id="PTHR27005:SF521">
    <property type="entry name" value="WALL-ASSOCIATED RECEPTOR KINASE-LIKE 6"/>
    <property type="match status" value="1"/>
</dbReference>
<dbReference type="Proteomes" id="UP000236630">
    <property type="component" value="Unassembled WGS sequence"/>
</dbReference>
<keyword evidence="1" id="KW-0547">Nucleotide-binding</keyword>
<dbReference type="GO" id="GO:0004674">
    <property type="term" value="F:protein serine/threonine kinase activity"/>
    <property type="evidence" value="ECO:0007669"/>
    <property type="project" value="TreeGrafter"/>
</dbReference>
<dbReference type="SUPFAM" id="SSF56112">
    <property type="entry name" value="Protein kinase-like (PK-like)"/>
    <property type="match status" value="1"/>
</dbReference>
<evidence type="ECO:0000313" key="4">
    <source>
        <dbReference type="EMBL" id="GAY68647.1"/>
    </source>
</evidence>
<gene>
    <name evidence="4" type="ORF">CUMW_265760</name>
</gene>
<name>A0A2H5QVM8_CITUN</name>
<keyword evidence="2" id="KW-0067">ATP-binding</keyword>
<comment type="caution">
    <text evidence="4">The sequence shown here is derived from an EMBL/GenBank/DDBJ whole genome shotgun (WGS) entry which is preliminary data.</text>
</comment>
<evidence type="ECO:0000259" key="3">
    <source>
        <dbReference type="Pfam" id="PF07714"/>
    </source>
</evidence>